<dbReference type="Proteomes" id="UP000006852">
    <property type="component" value="Plasmid pTRESU01"/>
</dbReference>
<dbReference type="HOGENOM" id="CLU_1844228_0_0_12"/>
<keyword evidence="1" id="KW-0614">Plasmid</keyword>
<proteinExistence type="predicted"/>
<sequence>MELTRKIALAILPILCLSCKTTMGPIAMQEIKPLPREVVIATPIEYDPIYAVLKIREVAEENGVQKYLYAKLDGDIPEITAGVMGEISVEATFSEVIGTFKVVSKDGGFVRGSIESLTHKVPSNSFIRIQTGQKAKEVK</sequence>
<dbReference type="KEGG" id="tsu:Tresu_2569"/>
<evidence type="ECO:0000313" key="1">
    <source>
        <dbReference type="EMBL" id="AEB15431.1"/>
    </source>
</evidence>
<name>F2NYD2_TRES6</name>
<geneLocation type="plasmid" evidence="1 2">
    <name>pTRESU01</name>
</geneLocation>
<dbReference type="EMBL" id="CP002632">
    <property type="protein sequence ID" value="AEB15431.1"/>
    <property type="molecule type" value="Genomic_DNA"/>
</dbReference>
<accession>F2NYD2</accession>
<reference evidence="2" key="1">
    <citation type="submission" date="2011-04" db="EMBL/GenBank/DDBJ databases">
        <title>The complete genome of plasmid of Treponema succinifaciens DSM 2489.</title>
        <authorList>
            <person name="Lucas S."/>
            <person name="Copeland A."/>
            <person name="Lapidus A."/>
            <person name="Bruce D."/>
            <person name="Goodwin L."/>
            <person name="Pitluck S."/>
            <person name="Peters L."/>
            <person name="Kyrpides N."/>
            <person name="Mavromatis K."/>
            <person name="Ivanova N."/>
            <person name="Ovchinnikova G."/>
            <person name="Teshima H."/>
            <person name="Detter J.C."/>
            <person name="Tapia R."/>
            <person name="Han C."/>
            <person name="Land M."/>
            <person name="Hauser L."/>
            <person name="Markowitz V."/>
            <person name="Cheng J.-F."/>
            <person name="Hugenholtz P."/>
            <person name="Woyke T."/>
            <person name="Wu D."/>
            <person name="Gronow S."/>
            <person name="Wellnitz S."/>
            <person name="Brambilla E."/>
            <person name="Klenk H.-P."/>
            <person name="Eisen J.A."/>
        </authorList>
    </citation>
    <scope>NUCLEOTIDE SEQUENCE [LARGE SCALE GENOMIC DNA]</scope>
    <source>
        <strain evidence="2">ATCC 33096 / DSM 2489 / 6091</strain>
        <plasmid evidence="2">Plasmid pTRESU01</plasmid>
    </source>
</reference>
<dbReference type="eggNOG" id="ENOG5032HKH">
    <property type="taxonomic scope" value="Bacteria"/>
</dbReference>
<dbReference type="AlphaFoldDB" id="F2NYD2"/>
<gene>
    <name evidence="1" type="ordered locus">Tresu_2569</name>
</gene>
<protein>
    <submittedName>
        <fullName evidence="1">Uncharacterized protein</fullName>
    </submittedName>
</protein>
<organism evidence="1 2">
    <name type="scientific">Treponema succinifaciens (strain ATCC 33096 / DSM 2489 / 6091)</name>
    <dbReference type="NCBI Taxonomy" id="869209"/>
    <lineage>
        <taxon>Bacteria</taxon>
        <taxon>Pseudomonadati</taxon>
        <taxon>Spirochaetota</taxon>
        <taxon>Spirochaetia</taxon>
        <taxon>Spirochaetales</taxon>
        <taxon>Treponemataceae</taxon>
        <taxon>Treponema</taxon>
    </lineage>
</organism>
<evidence type="ECO:0000313" key="2">
    <source>
        <dbReference type="Proteomes" id="UP000006852"/>
    </source>
</evidence>
<keyword evidence="2" id="KW-1185">Reference proteome</keyword>